<dbReference type="AlphaFoldDB" id="A0A4V3EIW6"/>
<dbReference type="OrthoDB" id="3542619at2"/>
<evidence type="ECO:0000313" key="3">
    <source>
        <dbReference type="EMBL" id="TDT16008.1"/>
    </source>
</evidence>
<reference evidence="3 4" key="1">
    <citation type="submission" date="2019-03" db="EMBL/GenBank/DDBJ databases">
        <title>Sequencing the genomes of 1000 actinobacteria strains.</title>
        <authorList>
            <person name="Klenk H.-P."/>
        </authorList>
    </citation>
    <scope>NUCLEOTIDE SEQUENCE [LARGE SCALE GENOMIC DNA]</scope>
    <source>
        <strain evidence="3 4">DSM 18936</strain>
    </source>
</reference>
<keyword evidence="4" id="KW-1185">Reference proteome</keyword>
<dbReference type="EMBL" id="SOAU01000001">
    <property type="protein sequence ID" value="TDT16008.1"/>
    <property type="molecule type" value="Genomic_DNA"/>
</dbReference>
<accession>A0A4V3EIW6</accession>
<comment type="caution">
    <text evidence="3">The sequence shown here is derived from an EMBL/GenBank/DDBJ whole genome shotgun (WGS) entry which is preliminary data.</text>
</comment>
<organism evidence="3 4">
    <name type="scientific">Ilumatobacter fluminis</name>
    <dbReference type="NCBI Taxonomy" id="467091"/>
    <lineage>
        <taxon>Bacteria</taxon>
        <taxon>Bacillati</taxon>
        <taxon>Actinomycetota</taxon>
        <taxon>Acidimicrobiia</taxon>
        <taxon>Acidimicrobiales</taxon>
        <taxon>Ilumatobacteraceae</taxon>
        <taxon>Ilumatobacter</taxon>
    </lineage>
</organism>
<dbReference type="Pfam" id="PF04012">
    <property type="entry name" value="PspA_IM30"/>
    <property type="match status" value="1"/>
</dbReference>
<dbReference type="Proteomes" id="UP000294558">
    <property type="component" value="Unassembled WGS sequence"/>
</dbReference>
<keyword evidence="2" id="KW-0175">Coiled coil</keyword>
<dbReference type="RefSeq" id="WP_133868413.1">
    <property type="nucleotide sequence ID" value="NZ_JAVJPS010000040.1"/>
</dbReference>
<protein>
    <submittedName>
        <fullName evidence="3">Phage shock protein A (PspA) family protein</fullName>
    </submittedName>
</protein>
<proteinExistence type="inferred from homology"/>
<name>A0A4V3EIW6_9ACTN</name>
<sequence length="253" mass="27466">MFKLAKKWWKYLTAKLTGSFEANADPKVQLEQAIGEAQEQHKRLKEQATAVIAGQKQAEIRLNGKMAELEKLNANARQALIMAADADKAGDAEKSAKYTAAAETIAGQLIEVEKDVESLKAMVLESTEAADQAKAAVSQNSRLLQQKIAEKSKLVSQLEQAKMQEEMNTAMQQLNESVGDDVPTLKEVEEKIQARYAKAKAASELQETSVESSVLEIEQATANVEAQSRLSQLRTELGLDAGTAPAPQVDPGT</sequence>
<feature type="coiled-coil region" evidence="2">
    <location>
        <begin position="27"/>
        <end position="75"/>
    </location>
</feature>
<evidence type="ECO:0000313" key="4">
    <source>
        <dbReference type="Proteomes" id="UP000294558"/>
    </source>
</evidence>
<evidence type="ECO:0000256" key="2">
    <source>
        <dbReference type="SAM" id="Coils"/>
    </source>
</evidence>
<evidence type="ECO:0000256" key="1">
    <source>
        <dbReference type="ARBA" id="ARBA00043985"/>
    </source>
</evidence>
<comment type="similarity">
    <text evidence="1">Belongs to the PspA/Vipp/IM30 family.</text>
</comment>
<gene>
    <name evidence="3" type="ORF">BDK89_1590</name>
</gene>
<dbReference type="InterPro" id="IPR007157">
    <property type="entry name" value="PspA_VIPP1"/>
</dbReference>